<gene>
    <name evidence="1" type="ORF">C1280_11980</name>
</gene>
<organism evidence="1 2">
    <name type="scientific">Gemmata obscuriglobus</name>
    <dbReference type="NCBI Taxonomy" id="114"/>
    <lineage>
        <taxon>Bacteria</taxon>
        <taxon>Pseudomonadati</taxon>
        <taxon>Planctomycetota</taxon>
        <taxon>Planctomycetia</taxon>
        <taxon>Gemmatales</taxon>
        <taxon>Gemmataceae</taxon>
        <taxon>Gemmata</taxon>
    </lineage>
</organism>
<protein>
    <recommendedName>
        <fullName evidence="3">WXG100 family type VII secretion target</fullName>
    </recommendedName>
</protein>
<dbReference type="OrthoDB" id="3035322at2"/>
<dbReference type="AlphaFoldDB" id="A0A2Z3GWC7"/>
<dbReference type="InterPro" id="IPR029013">
    <property type="entry name" value="HP0062-like_sf"/>
</dbReference>
<dbReference type="EMBL" id="CP025958">
    <property type="protein sequence ID" value="AWM37638.1"/>
    <property type="molecule type" value="Genomic_DNA"/>
</dbReference>
<dbReference type="Proteomes" id="UP000245802">
    <property type="component" value="Chromosome"/>
</dbReference>
<proteinExistence type="predicted"/>
<evidence type="ECO:0008006" key="3">
    <source>
        <dbReference type="Google" id="ProtNLM"/>
    </source>
</evidence>
<dbReference type="SUPFAM" id="SSF158414">
    <property type="entry name" value="HP0062-like"/>
    <property type="match status" value="1"/>
</dbReference>
<reference evidence="1 2" key="1">
    <citation type="submission" date="2018-01" db="EMBL/GenBank/DDBJ databases">
        <title>G. obscuriglobus.</title>
        <authorList>
            <person name="Franke J."/>
            <person name="Blomberg W."/>
            <person name="Selmecki A."/>
        </authorList>
    </citation>
    <scope>NUCLEOTIDE SEQUENCE [LARGE SCALE GENOMIC DNA]</scope>
    <source>
        <strain evidence="1 2">DSM 5831</strain>
    </source>
</reference>
<accession>A0A2Z3GWC7</accession>
<evidence type="ECO:0000313" key="2">
    <source>
        <dbReference type="Proteomes" id="UP000245802"/>
    </source>
</evidence>
<dbReference type="Pfam" id="PF06013">
    <property type="entry name" value="WXG100"/>
    <property type="match status" value="1"/>
</dbReference>
<dbReference type="Gene3D" id="1.10.287.850">
    <property type="entry name" value="HP0062-like domain"/>
    <property type="match status" value="1"/>
</dbReference>
<keyword evidence="2" id="KW-1185">Reference proteome</keyword>
<dbReference type="InterPro" id="IPR010310">
    <property type="entry name" value="T7SS_ESAT-6-like"/>
</dbReference>
<dbReference type="RefSeq" id="WP_010035434.1">
    <property type="nucleotide sequence ID" value="NZ_CP025958.1"/>
</dbReference>
<dbReference type="KEGG" id="gog:C1280_11980"/>
<name>A0A2Z3GWC7_9BACT</name>
<evidence type="ECO:0000313" key="1">
    <source>
        <dbReference type="EMBL" id="AWM37638.1"/>
    </source>
</evidence>
<sequence>MSQAIVDPAEVRRFASSLKRFNADMQSALAGLHGQLTALGDSWRDQEHDRFRQEFEATMLVMERFLTMSEEHVPFLLRKAERIEEYLSQR</sequence>